<accession>A0ABP5F5C4</accession>
<name>A0ABP5F5C4_9ACTN</name>
<gene>
    <name evidence="3" type="ORF">GCM10009799_51910</name>
</gene>
<dbReference type="NCBIfam" id="NF045728">
    <property type="entry name" value="glycosyl_F510_1955"/>
    <property type="match status" value="1"/>
</dbReference>
<dbReference type="InterPro" id="IPR015943">
    <property type="entry name" value="WD40/YVTN_repeat-like_dom_sf"/>
</dbReference>
<dbReference type="Gene3D" id="2.130.10.10">
    <property type="entry name" value="YVTN repeat-like/Quinoprotein amine dehydrogenase"/>
    <property type="match status" value="2"/>
</dbReference>
<keyword evidence="2" id="KW-0732">Signal</keyword>
<dbReference type="Proteomes" id="UP001501585">
    <property type="component" value="Unassembled WGS sequence"/>
</dbReference>
<feature type="region of interest" description="Disordered" evidence="1">
    <location>
        <begin position="24"/>
        <end position="50"/>
    </location>
</feature>
<dbReference type="RefSeq" id="WP_344108155.1">
    <property type="nucleotide sequence ID" value="NZ_BAAAPC010000038.1"/>
</dbReference>
<reference evidence="4" key="1">
    <citation type="journal article" date="2019" name="Int. J. Syst. Evol. Microbiol.">
        <title>The Global Catalogue of Microorganisms (GCM) 10K type strain sequencing project: providing services to taxonomists for standard genome sequencing and annotation.</title>
        <authorList>
            <consortium name="The Broad Institute Genomics Platform"/>
            <consortium name="The Broad Institute Genome Sequencing Center for Infectious Disease"/>
            <person name="Wu L."/>
            <person name="Ma J."/>
        </authorList>
    </citation>
    <scope>NUCLEOTIDE SEQUENCE [LARGE SCALE GENOMIC DNA]</scope>
    <source>
        <strain evidence="4">JCM 15313</strain>
    </source>
</reference>
<proteinExistence type="predicted"/>
<evidence type="ECO:0000256" key="1">
    <source>
        <dbReference type="SAM" id="MobiDB-lite"/>
    </source>
</evidence>
<evidence type="ECO:0008006" key="5">
    <source>
        <dbReference type="Google" id="ProtNLM"/>
    </source>
</evidence>
<evidence type="ECO:0000313" key="3">
    <source>
        <dbReference type="EMBL" id="GAA2017500.1"/>
    </source>
</evidence>
<feature type="chain" id="PRO_5045713758" description="Exo-alpha-sialidase" evidence="2">
    <location>
        <begin position="28"/>
        <end position="302"/>
    </location>
</feature>
<dbReference type="EMBL" id="BAAAPC010000038">
    <property type="protein sequence ID" value="GAA2017500.1"/>
    <property type="molecule type" value="Genomic_DNA"/>
</dbReference>
<comment type="caution">
    <text evidence="3">The sequence shown here is derived from an EMBL/GenBank/DDBJ whole genome shotgun (WGS) entry which is preliminary data.</text>
</comment>
<dbReference type="SUPFAM" id="SSF110296">
    <property type="entry name" value="Oligoxyloglucan reducing end-specific cellobiohydrolase"/>
    <property type="match status" value="1"/>
</dbReference>
<protein>
    <recommendedName>
        <fullName evidence="5">Exo-alpha-sialidase</fullName>
    </recommendedName>
</protein>
<sequence length="302" mass="30536">MSTTARRLAPAALLVPMLLLSSCGSESDDGDSGDSPGSTGSAVSPGAVEGFPLPADAEHVHGIVADPKSDGLLLGTHYGVYRVTGAGDDVKAELISPVMDYMGLAEAGPDRLVASGHPGEGTTDLPNPVGLLESTDGGETWTTLSRAGQSDFHALAASEDTVIGFDGSLVATDDGKKWRELDADVTAISLAISADSQTVVATTQQGLRRSTDGGTSFTDVDGAPMLALVDWSQGDTVVGIDPVGTVHRSDDAGATWSEVGSAEGPPEAFHADPDHIAAVVNGMLVVSTDGGASFGPPRLSGD</sequence>
<feature type="signal peptide" evidence="2">
    <location>
        <begin position="1"/>
        <end position="27"/>
    </location>
</feature>
<keyword evidence="4" id="KW-1185">Reference proteome</keyword>
<evidence type="ECO:0000313" key="4">
    <source>
        <dbReference type="Proteomes" id="UP001501585"/>
    </source>
</evidence>
<dbReference type="InterPro" id="IPR054817">
    <property type="entry name" value="Glycosyl_F510_1955-like"/>
</dbReference>
<dbReference type="PROSITE" id="PS51257">
    <property type="entry name" value="PROKAR_LIPOPROTEIN"/>
    <property type="match status" value="1"/>
</dbReference>
<organism evidence="3 4">
    <name type="scientific">Nocardiopsis rhodophaea</name>
    <dbReference type="NCBI Taxonomy" id="280238"/>
    <lineage>
        <taxon>Bacteria</taxon>
        <taxon>Bacillati</taxon>
        <taxon>Actinomycetota</taxon>
        <taxon>Actinomycetes</taxon>
        <taxon>Streptosporangiales</taxon>
        <taxon>Nocardiopsidaceae</taxon>
        <taxon>Nocardiopsis</taxon>
    </lineage>
</organism>
<evidence type="ECO:0000256" key="2">
    <source>
        <dbReference type="SAM" id="SignalP"/>
    </source>
</evidence>